<name>A0AAV1SLS2_9ROSI</name>
<evidence type="ECO:0008006" key="4">
    <source>
        <dbReference type="Google" id="ProtNLM"/>
    </source>
</evidence>
<evidence type="ECO:0000313" key="2">
    <source>
        <dbReference type="EMBL" id="CAK7351679.1"/>
    </source>
</evidence>
<comment type="caution">
    <text evidence="2">The sequence shown here is derived from an EMBL/GenBank/DDBJ whole genome shotgun (WGS) entry which is preliminary data.</text>
</comment>
<reference evidence="2 3" key="1">
    <citation type="submission" date="2024-01" db="EMBL/GenBank/DDBJ databases">
        <authorList>
            <person name="Waweru B."/>
        </authorList>
    </citation>
    <scope>NUCLEOTIDE SEQUENCE [LARGE SCALE GENOMIC DNA]</scope>
</reference>
<evidence type="ECO:0000313" key="3">
    <source>
        <dbReference type="Proteomes" id="UP001314170"/>
    </source>
</evidence>
<dbReference type="EMBL" id="CAWUPB010001189">
    <property type="protein sequence ID" value="CAK7351679.1"/>
    <property type="molecule type" value="Genomic_DNA"/>
</dbReference>
<sequence>MESSGPFEMNLLLVEMLCNNIWNVNIVIGSVVYCHSSSALALIEMVVDSFTLMISAALQMFYGWCGGGWVGGCGVVVLCSNTISDATRSHNVGCRISCNAFSVLDMVWSDFQSFCQPSSSCR</sequence>
<organism evidence="2 3">
    <name type="scientific">Dovyalis caffra</name>
    <dbReference type="NCBI Taxonomy" id="77055"/>
    <lineage>
        <taxon>Eukaryota</taxon>
        <taxon>Viridiplantae</taxon>
        <taxon>Streptophyta</taxon>
        <taxon>Embryophyta</taxon>
        <taxon>Tracheophyta</taxon>
        <taxon>Spermatophyta</taxon>
        <taxon>Magnoliopsida</taxon>
        <taxon>eudicotyledons</taxon>
        <taxon>Gunneridae</taxon>
        <taxon>Pentapetalae</taxon>
        <taxon>rosids</taxon>
        <taxon>fabids</taxon>
        <taxon>Malpighiales</taxon>
        <taxon>Salicaceae</taxon>
        <taxon>Flacourtieae</taxon>
        <taxon>Dovyalis</taxon>
    </lineage>
</organism>
<keyword evidence="3" id="KW-1185">Reference proteome</keyword>
<proteinExistence type="predicted"/>
<evidence type="ECO:0000256" key="1">
    <source>
        <dbReference type="SAM" id="Phobius"/>
    </source>
</evidence>
<keyword evidence="1" id="KW-1133">Transmembrane helix</keyword>
<dbReference type="AlphaFoldDB" id="A0AAV1SLS2"/>
<gene>
    <name evidence="2" type="ORF">DCAF_LOCUS23943</name>
</gene>
<accession>A0AAV1SLS2</accession>
<protein>
    <recommendedName>
        <fullName evidence="4">NADH dehydrogenase subunit 4L</fullName>
    </recommendedName>
</protein>
<dbReference type="Proteomes" id="UP001314170">
    <property type="component" value="Unassembled WGS sequence"/>
</dbReference>
<keyword evidence="1" id="KW-0812">Transmembrane</keyword>
<keyword evidence="1" id="KW-0472">Membrane</keyword>
<feature type="transmembrane region" description="Helical" evidence="1">
    <location>
        <begin position="20"/>
        <end position="43"/>
    </location>
</feature>